<dbReference type="Gene3D" id="3.30.420.10">
    <property type="entry name" value="Ribonuclease H-like superfamily/Ribonuclease H"/>
    <property type="match status" value="1"/>
</dbReference>
<dbReference type="InterPro" id="IPR013103">
    <property type="entry name" value="RVT_2"/>
</dbReference>
<feature type="region of interest" description="Disordered" evidence="2">
    <location>
        <begin position="810"/>
        <end position="847"/>
    </location>
</feature>
<dbReference type="GO" id="GO:0004190">
    <property type="term" value="F:aspartic-type endopeptidase activity"/>
    <property type="evidence" value="ECO:0007669"/>
    <property type="project" value="UniProtKB-KW"/>
</dbReference>
<dbReference type="EMBL" id="LRBV02000008">
    <property type="status" value="NOT_ANNOTATED_CDS"/>
    <property type="molecule type" value="Genomic_DNA"/>
</dbReference>
<dbReference type="InterPro" id="IPR012337">
    <property type="entry name" value="RNaseH-like_sf"/>
</dbReference>
<dbReference type="OMA" id="CHTIETC"/>
<dbReference type="CDD" id="cd09272">
    <property type="entry name" value="RNase_HI_RT_Ty1"/>
    <property type="match status" value="1"/>
</dbReference>
<dbReference type="InterPro" id="IPR036397">
    <property type="entry name" value="RNaseH_sf"/>
</dbReference>
<keyword evidence="1" id="KW-0378">Hydrolase</keyword>
<dbReference type="PANTHER" id="PTHR11439:SF461">
    <property type="entry name" value="OS10G0432200 PROTEIN"/>
    <property type="match status" value="1"/>
</dbReference>
<reference evidence="4" key="2">
    <citation type="submission" date="2021-01" db="UniProtKB">
        <authorList>
            <consortium name="EnsemblPlants"/>
        </authorList>
    </citation>
    <scope>IDENTIFICATION</scope>
</reference>
<dbReference type="PANTHER" id="PTHR11439">
    <property type="entry name" value="GAG-POL-RELATED RETROTRANSPOSON"/>
    <property type="match status" value="1"/>
</dbReference>
<sequence>MDKKDIFVPRPINTVLEGNKNYLSWSQAMRSFLKGRMLWHYCTGAIPIPVKGASEEDVVFLGRMIEWDSHNHMILTWIRNTSIPSISNLLGSFDDAKSTWDMLAKRYSTTHGSMKYQLVVELHQLRQEPGQSINDYYDQLRYIWDQIDLSDPTWACSKDAQQYASIRDEFRLYEFLMSLHKDFEPIRGQLLNRSPAPSLDTAVNELVREEARLATLQAQNKLNVLDITPSTPLIEQPQQSSDSSGSNNRRKQTNKKVCNYCKRSCHTIETCYRRNKSTSVVANTEPTPPMASTSAESQSSGSTINLSPTELQEIIAQAVRMAGNASLSTALSVLPGKSQTWLFDSAYCNHMTPHSSLFSKLDPAPHPLNIHIADGSTMHGNSLGFVSTSNLSVPGVFHVPDLSYNLCSVGQLAELGYRLIFDYSGCIVQDPRTGQELGTGPRVGRMFPVDNLHLPPVAPVSVAAAAAAVSSLPFLALWHSRLGHAPSSRVQQLASRGLLGSVSKENFDCTSCQLGKQPALPFNNSESISNSIFELIHSDVWGPSPVASIGGSRYFVVFIDDYSRYSWIFPMKSRSEILPIYSNFAKMVETQFSKRIKILRSDNALEYTQYAFQALLHSYGTVHHLTCPGTSQQNGRAERKLRHILDTVRALLLSAKVPAPFWGEAALHVVHAINRISSAVIHNQTPYERLFGSPPDYHHLRSFGSACFVLLQPHEHNKLEPRSRLCCFLGYGETQKGYRCYDPVSHRLRVSRNVVFWEHRLFVELSHFRSSLTNSSVLKIFPDESLVPSTNTFDPSLDFSPDIFDASPRQVEDEQVDDELPHLEPGSPTPALPEDPPQDIPPRHSTRVRSIPPHLLDYHCYTALATLHEPQTYREASTDPLWQIAMKEKLDALTKNHTWDLVTLPPGQSLVGCKWIYKIKTRSDGSVERYKARLVAKGFTQEYGIDYEETFAPVARISSVRALLAVAAASKWDLFQMDVKNAFLNGDLSEEVYMQPPPGLSVESNKVCHLRRALYGLKQAPRAWFAKFSSTIFRLGYTASPYDSALFLRRTDKGTILLLLYVDDMIITGDDLSGIQELKDFLSQQFEMKDLGHLSYFLGLEITHSTNGLYITQAKYASDLLSQAGLTDSKTVHTPVELNAHLTPSGGKPLSNPSLYRRLVGSLVYLTVTRPDISYAVHQVSQYLSAPRSTHYAAVLRILRYLKGTLFHGLFYSAQSPLVLRAFSDADWAGDPTDRRSTTGYCFLLGSSLISWRSKKQTFVARSSTEAEYRALADTTSELLWLRWLLKDLGVSTSSATPLYCDNQSAIHIAHNDVFHERTKHIEIDCHFIRYHLVHGALKLFSVSSKDQLADIFTKSLPKRRTRDLVDNLKLVSHPP</sequence>
<dbReference type="PROSITE" id="PS50994">
    <property type="entry name" value="INTEGRASE"/>
    <property type="match status" value="1"/>
</dbReference>
<dbReference type="Pfam" id="PF13976">
    <property type="entry name" value="gag_pre-integrs"/>
    <property type="match status" value="1"/>
</dbReference>
<keyword evidence="5" id="KW-1185">Reference proteome</keyword>
<reference evidence="4 5" key="1">
    <citation type="journal article" date="2016" name="G3 (Bethesda)">
        <title>First Draft Assembly and Annotation of the Genome of a California Endemic Oak Quercus lobata Nee (Fagaceae).</title>
        <authorList>
            <person name="Sork V.L."/>
            <person name="Fitz-Gibbon S.T."/>
            <person name="Puiu D."/>
            <person name="Crepeau M."/>
            <person name="Gugger P.F."/>
            <person name="Sherman R."/>
            <person name="Stevens K."/>
            <person name="Langley C.H."/>
            <person name="Pellegrini M."/>
            <person name="Salzberg S.L."/>
        </authorList>
    </citation>
    <scope>NUCLEOTIDE SEQUENCE [LARGE SCALE GENOMIC DNA]</scope>
    <source>
        <strain evidence="4 5">cv. SW786</strain>
    </source>
</reference>
<dbReference type="Pfam" id="PF22936">
    <property type="entry name" value="Pol_BBD"/>
    <property type="match status" value="1"/>
</dbReference>
<feature type="compositionally biased region" description="Low complexity" evidence="2">
    <location>
        <begin position="291"/>
        <end position="303"/>
    </location>
</feature>
<organism evidence="4 5">
    <name type="scientific">Quercus lobata</name>
    <name type="common">Valley oak</name>
    <dbReference type="NCBI Taxonomy" id="97700"/>
    <lineage>
        <taxon>Eukaryota</taxon>
        <taxon>Viridiplantae</taxon>
        <taxon>Streptophyta</taxon>
        <taxon>Embryophyta</taxon>
        <taxon>Tracheophyta</taxon>
        <taxon>Spermatophyta</taxon>
        <taxon>Magnoliopsida</taxon>
        <taxon>eudicotyledons</taxon>
        <taxon>Gunneridae</taxon>
        <taxon>Pentapetalae</taxon>
        <taxon>rosids</taxon>
        <taxon>fabids</taxon>
        <taxon>Fagales</taxon>
        <taxon>Fagaceae</taxon>
        <taxon>Quercus</taxon>
    </lineage>
</organism>
<name>A0A7N2R9G4_QUELO</name>
<keyword evidence="1" id="KW-0645">Protease</keyword>
<dbReference type="GO" id="GO:0015074">
    <property type="term" value="P:DNA integration"/>
    <property type="evidence" value="ECO:0007669"/>
    <property type="project" value="InterPro"/>
</dbReference>
<dbReference type="SUPFAM" id="SSF56672">
    <property type="entry name" value="DNA/RNA polymerases"/>
    <property type="match status" value="1"/>
</dbReference>
<feature type="region of interest" description="Disordered" evidence="2">
    <location>
        <begin position="282"/>
        <end position="304"/>
    </location>
</feature>
<feature type="domain" description="Integrase catalytic" evidence="3">
    <location>
        <begin position="517"/>
        <end position="694"/>
    </location>
</feature>
<evidence type="ECO:0000313" key="5">
    <source>
        <dbReference type="Proteomes" id="UP000594261"/>
    </source>
</evidence>
<dbReference type="EnsemblPlants" id="QL08p048522:mrna">
    <property type="protein sequence ID" value="QL08p048522:mrna:CDS:1"/>
    <property type="gene ID" value="QL08p048522"/>
</dbReference>
<dbReference type="InterPro" id="IPR043502">
    <property type="entry name" value="DNA/RNA_pol_sf"/>
</dbReference>
<dbReference type="InterPro" id="IPR054722">
    <property type="entry name" value="PolX-like_BBD"/>
</dbReference>
<evidence type="ECO:0000259" key="3">
    <source>
        <dbReference type="PROSITE" id="PS50994"/>
    </source>
</evidence>
<dbReference type="Pfam" id="PF07727">
    <property type="entry name" value="RVT_2"/>
    <property type="match status" value="1"/>
</dbReference>
<accession>A0A7N2R9G4</accession>
<dbReference type="Proteomes" id="UP000594261">
    <property type="component" value="Chromosome 8"/>
</dbReference>
<evidence type="ECO:0000313" key="4">
    <source>
        <dbReference type="EnsemblPlants" id="QL08p048522:mrna:CDS:1"/>
    </source>
</evidence>
<dbReference type="Gramene" id="QL08p048522:mrna">
    <property type="protein sequence ID" value="QL08p048522:mrna:CDS:1"/>
    <property type="gene ID" value="QL08p048522"/>
</dbReference>
<evidence type="ECO:0000256" key="2">
    <source>
        <dbReference type="SAM" id="MobiDB-lite"/>
    </source>
</evidence>
<dbReference type="InterPro" id="IPR001584">
    <property type="entry name" value="Integrase_cat-core"/>
</dbReference>
<protein>
    <recommendedName>
        <fullName evidence="3">Integrase catalytic domain-containing protein</fullName>
    </recommendedName>
</protein>
<feature type="compositionally biased region" description="Pro residues" evidence="2">
    <location>
        <begin position="827"/>
        <end position="840"/>
    </location>
</feature>
<dbReference type="InParanoid" id="A0A7N2R9G4"/>
<feature type="region of interest" description="Disordered" evidence="2">
    <location>
        <begin position="229"/>
        <end position="253"/>
    </location>
</feature>
<dbReference type="SUPFAM" id="SSF53098">
    <property type="entry name" value="Ribonuclease H-like"/>
    <property type="match status" value="1"/>
</dbReference>
<evidence type="ECO:0000256" key="1">
    <source>
        <dbReference type="ARBA" id="ARBA00022750"/>
    </source>
</evidence>
<keyword evidence="1" id="KW-0064">Aspartyl protease</keyword>
<dbReference type="InterPro" id="IPR025724">
    <property type="entry name" value="GAG-pre-integrase_dom"/>
</dbReference>
<dbReference type="InterPro" id="IPR057670">
    <property type="entry name" value="SH3_retrovirus"/>
</dbReference>
<dbReference type="GO" id="GO:0003676">
    <property type="term" value="F:nucleic acid binding"/>
    <property type="evidence" value="ECO:0007669"/>
    <property type="project" value="InterPro"/>
</dbReference>
<proteinExistence type="predicted"/>
<dbReference type="Pfam" id="PF00665">
    <property type="entry name" value="rve"/>
    <property type="match status" value="1"/>
</dbReference>
<feature type="compositionally biased region" description="Polar residues" evidence="2">
    <location>
        <begin position="229"/>
        <end position="247"/>
    </location>
</feature>
<dbReference type="Pfam" id="PF25597">
    <property type="entry name" value="SH3_retrovirus"/>
    <property type="match status" value="1"/>
</dbReference>